<accession>A0A0J9SIR3</accession>
<name>A0A0J9SIR3_PLAVI</name>
<keyword evidence="1" id="KW-1133">Transmembrane helix</keyword>
<sequence>MSSDTEYILENIKKQHSYIDKLDFYNIYKEFDIPCNKGYSEDSCYRGATDLWAQSQEVIELLKNMHSNLYKIYSTLNGKRSEYFGNINPKNEKICCISLKYWLYDKIVTKGLNEDEIIELFKGWENHIQKNVEYQPLQPCKFYNLNKDEIKRIKNIYALNTILQSTMENLENCNEKECKYKDYFEQGLIEFINSANKCSGDSMLEGYCAEFKDFLEICHKNNQNNGIKLFRDYFAPTVDNGMRYLLSVKKYPYPTLYAYIKDNKWLNWDRISDFLNAQKRTTIAATSIAGSAIGLSSIFYYLYKVNLNPT</sequence>
<dbReference type="OrthoDB" id="10293745at2759"/>
<proteinExistence type="predicted"/>
<evidence type="ECO:0000313" key="2">
    <source>
        <dbReference type="EMBL" id="KMZ82501.1"/>
    </source>
</evidence>
<evidence type="ECO:0000313" key="3">
    <source>
        <dbReference type="Proteomes" id="UP000053562"/>
    </source>
</evidence>
<dbReference type="Proteomes" id="UP000053562">
    <property type="component" value="Unassembled WGS sequence"/>
</dbReference>
<organism evidence="2 3">
    <name type="scientific">Plasmodium vivax India VII</name>
    <dbReference type="NCBI Taxonomy" id="1077284"/>
    <lineage>
        <taxon>Eukaryota</taxon>
        <taxon>Sar</taxon>
        <taxon>Alveolata</taxon>
        <taxon>Apicomplexa</taxon>
        <taxon>Aconoidasida</taxon>
        <taxon>Haemosporida</taxon>
        <taxon>Plasmodiidae</taxon>
        <taxon>Plasmodium</taxon>
        <taxon>Plasmodium (Plasmodium)</taxon>
    </lineage>
</organism>
<evidence type="ECO:0008006" key="4">
    <source>
        <dbReference type="Google" id="ProtNLM"/>
    </source>
</evidence>
<dbReference type="EMBL" id="KQ234179">
    <property type="protein sequence ID" value="KMZ82501.1"/>
    <property type="molecule type" value="Genomic_DNA"/>
</dbReference>
<dbReference type="AlphaFoldDB" id="A0A0J9SIR3"/>
<reference evidence="2 3" key="1">
    <citation type="submission" date="2011-08" db="EMBL/GenBank/DDBJ databases">
        <title>The Genome Sequence of Plasmodium vivax India VII.</title>
        <authorList>
            <consortium name="The Broad Institute Genome Sequencing Platform"/>
            <consortium name="The Broad Institute Genome Sequencing Center for Infectious Disease"/>
            <person name="Neafsey D."/>
            <person name="Carlton J."/>
            <person name="Barnwell J."/>
            <person name="Collins W."/>
            <person name="Escalante A."/>
            <person name="Mullikin J."/>
            <person name="Saul A."/>
            <person name="Guigo R."/>
            <person name="Camara F."/>
            <person name="Young S.K."/>
            <person name="Zeng Q."/>
            <person name="Gargeya S."/>
            <person name="Fitzgerald M."/>
            <person name="Haas B."/>
            <person name="Abouelleil A."/>
            <person name="Alvarado L."/>
            <person name="Arachchi H.M."/>
            <person name="Berlin A."/>
            <person name="Brown A."/>
            <person name="Chapman S.B."/>
            <person name="Chen Z."/>
            <person name="Dunbar C."/>
            <person name="Freedman E."/>
            <person name="Gearin G."/>
            <person name="Gellesch M."/>
            <person name="Goldberg J."/>
            <person name="Griggs A."/>
            <person name="Gujja S."/>
            <person name="Heiman D."/>
            <person name="Howarth C."/>
            <person name="Larson L."/>
            <person name="Lui A."/>
            <person name="MacDonald P.J.P."/>
            <person name="Montmayeur A."/>
            <person name="Murphy C."/>
            <person name="Neiman D."/>
            <person name="Pearson M."/>
            <person name="Priest M."/>
            <person name="Roberts A."/>
            <person name="Saif S."/>
            <person name="Shea T."/>
            <person name="Shenoy N."/>
            <person name="Sisk P."/>
            <person name="Stolte C."/>
            <person name="Sykes S."/>
            <person name="Wortman J."/>
            <person name="Nusbaum C."/>
            <person name="Birren B."/>
        </authorList>
    </citation>
    <scope>NUCLEOTIDE SEQUENCE [LARGE SCALE GENOMIC DNA]</scope>
    <source>
        <strain evidence="2 3">India VII</strain>
    </source>
</reference>
<keyword evidence="1" id="KW-0472">Membrane</keyword>
<evidence type="ECO:0000256" key="1">
    <source>
        <dbReference type="SAM" id="Phobius"/>
    </source>
</evidence>
<protein>
    <recommendedName>
        <fullName evidence="4">VIR protein</fullName>
    </recommendedName>
</protein>
<feature type="transmembrane region" description="Helical" evidence="1">
    <location>
        <begin position="283"/>
        <end position="303"/>
    </location>
</feature>
<gene>
    <name evidence="2" type="ORF">PVIIG_05362</name>
</gene>
<keyword evidence="1" id="KW-0812">Transmembrane</keyword>